<dbReference type="GO" id="GO:0016491">
    <property type="term" value="F:oxidoreductase activity"/>
    <property type="evidence" value="ECO:0007669"/>
    <property type="project" value="UniProtKB-KW"/>
</dbReference>
<dbReference type="PRINTS" id="PR00080">
    <property type="entry name" value="SDRFAMILY"/>
</dbReference>
<dbReference type="InterPro" id="IPR002347">
    <property type="entry name" value="SDR_fam"/>
</dbReference>
<dbReference type="NCBIfam" id="NF005559">
    <property type="entry name" value="PRK07231.1"/>
    <property type="match status" value="1"/>
</dbReference>
<dbReference type="SUPFAM" id="SSF51735">
    <property type="entry name" value="NAD(P)-binding Rossmann-fold domains"/>
    <property type="match status" value="1"/>
</dbReference>
<keyword evidence="2" id="KW-0560">Oxidoreductase</keyword>
<dbReference type="RefSeq" id="WP_285757390.1">
    <property type="nucleotide sequence ID" value="NZ_BSQG01000001.1"/>
</dbReference>
<evidence type="ECO:0000256" key="1">
    <source>
        <dbReference type="ARBA" id="ARBA00006484"/>
    </source>
</evidence>
<comment type="caution">
    <text evidence="3">The sequence shown here is derived from an EMBL/GenBank/DDBJ whole genome shotgun (WGS) entry which is preliminary data.</text>
</comment>
<dbReference type="InterPro" id="IPR020904">
    <property type="entry name" value="Sc_DH/Rdtase_CS"/>
</dbReference>
<dbReference type="Gene3D" id="3.40.50.720">
    <property type="entry name" value="NAD(P)-binding Rossmann-like Domain"/>
    <property type="match status" value="1"/>
</dbReference>
<proteinExistence type="inferred from homology"/>
<organism evidence="3 4">
    <name type="scientific">Nocardiopsis ansamitocini</name>
    <dbReference type="NCBI Taxonomy" id="1670832"/>
    <lineage>
        <taxon>Bacteria</taxon>
        <taxon>Bacillati</taxon>
        <taxon>Actinomycetota</taxon>
        <taxon>Actinomycetes</taxon>
        <taxon>Streptosporangiales</taxon>
        <taxon>Nocardiopsidaceae</taxon>
        <taxon>Nocardiopsis</taxon>
    </lineage>
</organism>
<sequence>MLTWRKQPRKGDYVMVNYELDDKVAIVTGAGSGIGLECARVLAASGARVVLADIDADAAASAAAGLPGQTHTTRVDTADPDSVDAMVAEAVQRFGGLHVIVNNAGIGGEALPVGDYSTDSWRRVLGVNLDGVFYCTRAAVRVMLDSGAGGSIINMASVLGAVGFPMSSAYAAAKHGVVGLTQNAALEYSGQGIRVNAVGPGFIRTPLLDANLGQDAMHALISQHPIGRLGTSAEVAELVGWLASDSASFVTGAYYPIDGGYLAR</sequence>
<dbReference type="Pfam" id="PF13561">
    <property type="entry name" value="adh_short_C2"/>
    <property type="match status" value="1"/>
</dbReference>
<dbReference type="AlphaFoldDB" id="A0A9W6P3G9"/>
<keyword evidence="4" id="KW-1185">Reference proteome</keyword>
<accession>A0A9W6P3G9</accession>
<dbReference type="PRINTS" id="PR00081">
    <property type="entry name" value="GDHRDH"/>
</dbReference>
<dbReference type="FunFam" id="3.40.50.720:FF:000084">
    <property type="entry name" value="Short-chain dehydrogenase reductase"/>
    <property type="match status" value="1"/>
</dbReference>
<gene>
    <name evidence="3" type="ORF">Nans01_08960</name>
</gene>
<evidence type="ECO:0000256" key="2">
    <source>
        <dbReference type="ARBA" id="ARBA00023002"/>
    </source>
</evidence>
<evidence type="ECO:0000313" key="4">
    <source>
        <dbReference type="Proteomes" id="UP001165092"/>
    </source>
</evidence>
<evidence type="ECO:0000313" key="3">
    <source>
        <dbReference type="EMBL" id="GLU46545.1"/>
    </source>
</evidence>
<dbReference type="Proteomes" id="UP001165092">
    <property type="component" value="Unassembled WGS sequence"/>
</dbReference>
<dbReference type="EMBL" id="BSQG01000001">
    <property type="protein sequence ID" value="GLU46545.1"/>
    <property type="molecule type" value="Genomic_DNA"/>
</dbReference>
<dbReference type="PROSITE" id="PS00061">
    <property type="entry name" value="ADH_SHORT"/>
    <property type="match status" value="1"/>
</dbReference>
<protein>
    <submittedName>
        <fullName evidence="3">Oxidoreductase</fullName>
    </submittedName>
</protein>
<dbReference type="CDD" id="cd05233">
    <property type="entry name" value="SDR_c"/>
    <property type="match status" value="1"/>
</dbReference>
<reference evidence="3" key="1">
    <citation type="submission" date="2023-02" db="EMBL/GenBank/DDBJ databases">
        <title>Nocardiopsis ansamitocini NBRC 112285.</title>
        <authorList>
            <person name="Ichikawa N."/>
            <person name="Sato H."/>
            <person name="Tonouchi N."/>
        </authorList>
    </citation>
    <scope>NUCLEOTIDE SEQUENCE</scope>
    <source>
        <strain evidence="3">NBRC 112285</strain>
    </source>
</reference>
<dbReference type="InterPro" id="IPR036291">
    <property type="entry name" value="NAD(P)-bd_dom_sf"/>
</dbReference>
<name>A0A9W6P3G9_9ACTN</name>
<dbReference type="NCBIfam" id="NF009466">
    <property type="entry name" value="PRK12826.1-2"/>
    <property type="match status" value="1"/>
</dbReference>
<comment type="similarity">
    <text evidence="1">Belongs to the short-chain dehydrogenases/reductases (SDR) family.</text>
</comment>
<dbReference type="PANTHER" id="PTHR24321">
    <property type="entry name" value="DEHYDROGENASES, SHORT CHAIN"/>
    <property type="match status" value="1"/>
</dbReference>
<dbReference type="PANTHER" id="PTHR24321:SF8">
    <property type="entry name" value="ESTRADIOL 17-BETA-DEHYDROGENASE 8-RELATED"/>
    <property type="match status" value="1"/>
</dbReference>